<sequence>MSLAQRLDQLAAANAQGLLNDDEYRLLRQNVFEQFSTSVTIPVEVPIVPIARVQVPKSSSGQHRRTPAPDPITAQIKPKHPRTPSSVGAEARTKLSLGTNVVNLFRRVTGRKPSNSALREQPHPSPKSAHKAKDSVRLPKETPKRNPSQATKRIIDVPPPLLLKTDTSHINLASPRSQGPPGGSYQIPRSTNTPGKLSSASFYSDKSVPSTSMIQDIFDETNLFTSKDILNAIAATEEEARKLVDAFNNLEESVVRRIKKKNARRLTPTTPTSVNVVMSGQEWREHRLLPSPSSPSFDKRQRYRDTLMSETSFDGVSIRSDSSKSNQTSLSHSKSVSSLPKIVPSSPLSASFRIRTPSAASTPHSRKISVSSVSSQGNQSQYASANTLSPTSSLFRKASLSRSTSRLTLRRQKETLETPSFTNEITFPDITEELELDDADEDDTSELAEIRKRREDVVARCNARLDFLRAKLRGAQLHEKLLKK</sequence>
<dbReference type="EMBL" id="JAACJL010000045">
    <property type="protein sequence ID" value="KAF4613553.1"/>
    <property type="molecule type" value="Genomic_DNA"/>
</dbReference>
<dbReference type="AlphaFoldDB" id="A0A8H4QM79"/>
<evidence type="ECO:0000313" key="2">
    <source>
        <dbReference type="EMBL" id="KAF4613553.1"/>
    </source>
</evidence>
<evidence type="ECO:0000313" key="3">
    <source>
        <dbReference type="Proteomes" id="UP000521872"/>
    </source>
</evidence>
<feature type="compositionally biased region" description="Low complexity" evidence="1">
    <location>
        <begin position="329"/>
        <end position="338"/>
    </location>
</feature>
<gene>
    <name evidence="2" type="ORF">D9613_007620</name>
</gene>
<evidence type="ECO:0000256" key="1">
    <source>
        <dbReference type="SAM" id="MobiDB-lite"/>
    </source>
</evidence>
<feature type="region of interest" description="Disordered" evidence="1">
    <location>
        <begin position="106"/>
        <end position="206"/>
    </location>
</feature>
<accession>A0A8H4QM79</accession>
<feature type="compositionally biased region" description="Polar residues" evidence="1">
    <location>
        <begin position="168"/>
        <end position="177"/>
    </location>
</feature>
<feature type="region of interest" description="Disordered" evidence="1">
    <location>
        <begin position="55"/>
        <end position="93"/>
    </location>
</feature>
<feature type="compositionally biased region" description="Polar residues" evidence="1">
    <location>
        <begin position="187"/>
        <end position="206"/>
    </location>
</feature>
<feature type="region of interest" description="Disordered" evidence="1">
    <location>
        <begin position="314"/>
        <end position="388"/>
    </location>
</feature>
<comment type="caution">
    <text evidence="2">The sequence shown here is derived from an EMBL/GenBank/DDBJ whole genome shotgun (WGS) entry which is preliminary data.</text>
</comment>
<feature type="compositionally biased region" description="Polar residues" evidence="1">
    <location>
        <begin position="314"/>
        <end position="328"/>
    </location>
</feature>
<feature type="compositionally biased region" description="Basic and acidic residues" evidence="1">
    <location>
        <begin position="131"/>
        <end position="144"/>
    </location>
</feature>
<dbReference type="Proteomes" id="UP000521872">
    <property type="component" value="Unassembled WGS sequence"/>
</dbReference>
<reference evidence="2 3" key="1">
    <citation type="submission" date="2019-12" db="EMBL/GenBank/DDBJ databases">
        <authorList>
            <person name="Floudas D."/>
            <person name="Bentzer J."/>
            <person name="Ahren D."/>
            <person name="Johansson T."/>
            <person name="Persson P."/>
            <person name="Tunlid A."/>
        </authorList>
    </citation>
    <scope>NUCLEOTIDE SEQUENCE [LARGE SCALE GENOMIC DNA]</scope>
    <source>
        <strain evidence="2 3">CBS 102.39</strain>
    </source>
</reference>
<feature type="compositionally biased region" description="Polar residues" evidence="1">
    <location>
        <begin position="376"/>
        <end position="388"/>
    </location>
</feature>
<protein>
    <submittedName>
        <fullName evidence="2">Uncharacterized protein</fullName>
    </submittedName>
</protein>
<name>A0A8H4QM79_9AGAR</name>
<organism evidence="2 3">
    <name type="scientific">Agrocybe pediades</name>
    <dbReference type="NCBI Taxonomy" id="84607"/>
    <lineage>
        <taxon>Eukaryota</taxon>
        <taxon>Fungi</taxon>
        <taxon>Dikarya</taxon>
        <taxon>Basidiomycota</taxon>
        <taxon>Agaricomycotina</taxon>
        <taxon>Agaricomycetes</taxon>
        <taxon>Agaricomycetidae</taxon>
        <taxon>Agaricales</taxon>
        <taxon>Agaricineae</taxon>
        <taxon>Strophariaceae</taxon>
        <taxon>Agrocybe</taxon>
    </lineage>
</organism>
<keyword evidence="3" id="KW-1185">Reference proteome</keyword>
<proteinExistence type="predicted"/>